<dbReference type="Gene3D" id="3.30.750.70">
    <property type="entry name" value="4-hydroxybutyrate coenzyme like domains"/>
    <property type="match status" value="1"/>
</dbReference>
<comment type="similarity">
    <text evidence="1">Belongs to the acetyl-CoA hydrolase/transferase family.</text>
</comment>
<dbReference type="RefSeq" id="WP_011697617.1">
    <property type="nucleotide sequence ID" value="NC_008554.1"/>
</dbReference>
<feature type="domain" description="N-acetyltransferase" evidence="3">
    <location>
        <begin position="467"/>
        <end position="622"/>
    </location>
</feature>
<name>A0LG92_SYNFM</name>
<dbReference type="eggNOG" id="COG0427">
    <property type="taxonomic scope" value="Bacteria"/>
</dbReference>
<dbReference type="InParanoid" id="A0LG92"/>
<dbReference type="HOGENOM" id="CLU_030703_1_0_7"/>
<accession>A0LG92</accession>
<evidence type="ECO:0000313" key="5">
    <source>
        <dbReference type="Proteomes" id="UP000001784"/>
    </source>
</evidence>
<proteinExistence type="inferred from homology"/>
<dbReference type="GO" id="GO:0008775">
    <property type="term" value="F:acetate CoA-transferase activity"/>
    <property type="evidence" value="ECO:0007669"/>
    <property type="project" value="InterPro"/>
</dbReference>
<dbReference type="PANTHER" id="PTHR21432">
    <property type="entry name" value="ACETYL-COA HYDROLASE-RELATED"/>
    <property type="match status" value="1"/>
</dbReference>
<dbReference type="GO" id="GO:0016747">
    <property type="term" value="F:acyltransferase activity, transferring groups other than amino-acyl groups"/>
    <property type="evidence" value="ECO:0007669"/>
    <property type="project" value="InterPro"/>
</dbReference>
<protein>
    <submittedName>
        <fullName evidence="4">Acetyl-CoA hydrolase/transferase</fullName>
    </submittedName>
</protein>
<dbReference type="SUPFAM" id="SSF55729">
    <property type="entry name" value="Acyl-CoA N-acyltransferases (Nat)"/>
    <property type="match status" value="1"/>
</dbReference>
<dbReference type="PANTHER" id="PTHR21432:SF20">
    <property type="entry name" value="ACETYL-COA HYDROLASE"/>
    <property type="match status" value="1"/>
</dbReference>
<dbReference type="InterPro" id="IPR046433">
    <property type="entry name" value="ActCoA_hydro"/>
</dbReference>
<evidence type="ECO:0000256" key="1">
    <source>
        <dbReference type="ARBA" id="ARBA00009632"/>
    </source>
</evidence>
<dbReference type="eggNOG" id="COG0456">
    <property type="taxonomic scope" value="Bacteria"/>
</dbReference>
<evidence type="ECO:0000313" key="4">
    <source>
        <dbReference type="EMBL" id="ABK16444.1"/>
    </source>
</evidence>
<dbReference type="Pfam" id="PF02550">
    <property type="entry name" value="AcetylCoA_hydro"/>
    <property type="match status" value="1"/>
</dbReference>
<dbReference type="Gene3D" id="3.40.1080.20">
    <property type="entry name" value="Acetyl-CoA hydrolase/transferase C-terminal domain"/>
    <property type="match status" value="1"/>
</dbReference>
<dbReference type="GO" id="GO:0006083">
    <property type="term" value="P:acetate metabolic process"/>
    <property type="evidence" value="ECO:0007669"/>
    <property type="project" value="InterPro"/>
</dbReference>
<keyword evidence="4" id="KW-0378">Hydrolase</keyword>
<dbReference type="InterPro" id="IPR000182">
    <property type="entry name" value="GNAT_dom"/>
</dbReference>
<dbReference type="InterPro" id="IPR038460">
    <property type="entry name" value="AcetylCoA_hyd_C_sf"/>
</dbReference>
<dbReference type="Gene3D" id="3.40.630.30">
    <property type="match status" value="1"/>
</dbReference>
<dbReference type="STRING" id="335543.Sfum_0746"/>
<gene>
    <name evidence="4" type="ordered locus">Sfum_0746</name>
</gene>
<dbReference type="InterPro" id="IPR016181">
    <property type="entry name" value="Acyl_CoA_acyltransferase"/>
</dbReference>
<dbReference type="PROSITE" id="PS51186">
    <property type="entry name" value="GNAT"/>
    <property type="match status" value="1"/>
</dbReference>
<dbReference type="EMBL" id="CP000478">
    <property type="protein sequence ID" value="ABK16444.1"/>
    <property type="molecule type" value="Genomic_DNA"/>
</dbReference>
<dbReference type="KEGG" id="sfu:Sfum_0746"/>
<dbReference type="Pfam" id="PF13336">
    <property type="entry name" value="AcetylCoA_hyd_C"/>
    <property type="match status" value="1"/>
</dbReference>
<dbReference type="Proteomes" id="UP000001784">
    <property type="component" value="Chromosome"/>
</dbReference>
<dbReference type="Gene3D" id="3.40.1080.10">
    <property type="entry name" value="Glutaconate Coenzyme A-transferase"/>
    <property type="match status" value="1"/>
</dbReference>
<keyword evidence="5" id="KW-1185">Reference proteome</keyword>
<reference evidence="4 5" key="1">
    <citation type="submission" date="2006-10" db="EMBL/GenBank/DDBJ databases">
        <title>Complete sequence of Syntrophobacter fumaroxidans MPOB.</title>
        <authorList>
            <consortium name="US DOE Joint Genome Institute"/>
            <person name="Copeland A."/>
            <person name="Lucas S."/>
            <person name="Lapidus A."/>
            <person name="Barry K."/>
            <person name="Detter J.C."/>
            <person name="Glavina del Rio T."/>
            <person name="Hammon N."/>
            <person name="Israni S."/>
            <person name="Pitluck S."/>
            <person name="Goltsman E.G."/>
            <person name="Martinez M."/>
            <person name="Schmutz J."/>
            <person name="Larimer F."/>
            <person name="Land M."/>
            <person name="Hauser L."/>
            <person name="Kyrpides N."/>
            <person name="Kim E."/>
            <person name="Boone D.R."/>
            <person name="Brockman F."/>
            <person name="Culley D."/>
            <person name="Ferry J."/>
            <person name="Gunsalus R."/>
            <person name="McInerney M.J."/>
            <person name="Morrison M."/>
            <person name="Plugge C."/>
            <person name="Rohlin L."/>
            <person name="Scholten J."/>
            <person name="Sieber J."/>
            <person name="Stams A.J.M."/>
            <person name="Worm P."/>
            <person name="Henstra A.M."/>
            <person name="Richardson P."/>
        </authorList>
    </citation>
    <scope>NUCLEOTIDE SEQUENCE [LARGE SCALE GENOMIC DNA]</scope>
    <source>
        <strain evidence="5">DSM 10017 / MPOB</strain>
    </source>
</reference>
<dbReference type="SUPFAM" id="SSF100950">
    <property type="entry name" value="NagB/RpiA/CoA transferase-like"/>
    <property type="match status" value="2"/>
</dbReference>
<organism evidence="4 5">
    <name type="scientific">Syntrophobacter fumaroxidans (strain DSM 10017 / MPOB)</name>
    <dbReference type="NCBI Taxonomy" id="335543"/>
    <lineage>
        <taxon>Bacteria</taxon>
        <taxon>Pseudomonadati</taxon>
        <taxon>Thermodesulfobacteriota</taxon>
        <taxon>Syntrophobacteria</taxon>
        <taxon>Syntrophobacterales</taxon>
        <taxon>Syntrophobacteraceae</taxon>
        <taxon>Syntrophobacter</taxon>
    </lineage>
</organism>
<dbReference type="InterPro" id="IPR026888">
    <property type="entry name" value="AcetylCoA_hyd_C"/>
</dbReference>
<dbReference type="GO" id="GO:0016787">
    <property type="term" value="F:hydrolase activity"/>
    <property type="evidence" value="ECO:0007669"/>
    <property type="project" value="UniProtKB-KW"/>
</dbReference>
<dbReference type="AlphaFoldDB" id="A0LG92"/>
<sequence length="634" mass="70365">MDMLKTYWPDDYLSKSRTTTEAIQMIQPGQRVFIGTSCGEPQHLVRELARQYRNFTDIEIVRLLSLETSPLTLIAGESSSQSFTIRSFYSGSTIPESMVRNRRFFTPINLSAIPHLFESRQIPVHVAMIQVSPPDDFGWMSLGISVDITLSAALSADLVIAQVNSRMPRVLGQSFLHVNDVDVIVEHEEDLLTTAAFEPLQASWTIAEYVSKLVPDGSTIQIGVGSTPQAVLHALSDKNDLGVHTQVVTDGFMELVSKGVITNRSKGVNDGKLVASFAIGTKDLYEFLHDNPGIEFHPSDYVNNPVVIAGHNGMVSLNVATIMDLTGQVAVDARPFNYFTGVTGMLDFLRGATQSPNGKSVLMLPSTSRDGKLSRIVPMLSDMAVVVPRSDVYYVVSEFGAVNLFGKSLQERAVAMISLAHPDFRDELFFNAQKAGLIGTERTLKESIHAVYPLKLEEITKVDGIEVTIRPIKPVDERRLQEHFYNLDKTDVISRFFHKKTTFVRDDVATMYQIDYVREMTIVAVTGEFGFGRIIAVGGYVLDPKQNMAEVAFSVSKDWQRKGLSRLIMRKLIEAARGSGIGGFTAYTSVNNRSMIGLFRSLPYNVTTAYEEDMIVMNCRFDNPKVPANSAETR</sequence>
<dbReference type="InterPro" id="IPR037171">
    <property type="entry name" value="NagB/RpiA_transferase-like"/>
</dbReference>
<keyword evidence="2 4" id="KW-0808">Transferase</keyword>
<dbReference type="Pfam" id="PF00583">
    <property type="entry name" value="Acetyltransf_1"/>
    <property type="match status" value="1"/>
</dbReference>
<dbReference type="CDD" id="cd04301">
    <property type="entry name" value="NAT_SF"/>
    <property type="match status" value="1"/>
</dbReference>
<evidence type="ECO:0000259" key="3">
    <source>
        <dbReference type="PROSITE" id="PS51186"/>
    </source>
</evidence>
<evidence type="ECO:0000256" key="2">
    <source>
        <dbReference type="ARBA" id="ARBA00022679"/>
    </source>
</evidence>
<dbReference type="InterPro" id="IPR003702">
    <property type="entry name" value="ActCoA_hydro_N"/>
</dbReference>